<gene>
    <name evidence="1" type="ORF">T11_6537</name>
</gene>
<protein>
    <submittedName>
        <fullName evidence="1">Uncharacterized protein</fullName>
    </submittedName>
</protein>
<accession>A0A0V1HWD2</accession>
<organism evidence="1 2">
    <name type="scientific">Trichinella zimbabwensis</name>
    <dbReference type="NCBI Taxonomy" id="268475"/>
    <lineage>
        <taxon>Eukaryota</taxon>
        <taxon>Metazoa</taxon>
        <taxon>Ecdysozoa</taxon>
        <taxon>Nematoda</taxon>
        <taxon>Enoplea</taxon>
        <taxon>Dorylaimia</taxon>
        <taxon>Trichinellida</taxon>
        <taxon>Trichinellidae</taxon>
        <taxon>Trichinella</taxon>
    </lineage>
</organism>
<keyword evidence="2" id="KW-1185">Reference proteome</keyword>
<proteinExistence type="predicted"/>
<sequence length="84" mass="9886">MHVLAKILFTRTIAMMKFYQVVLSSDANDANNSSRSFQIRKIFNWIFMRITNYAVLPYNFKNKLSNQIQMDIPSHMINAVHKCD</sequence>
<dbReference type="Proteomes" id="UP000055024">
    <property type="component" value="Unassembled WGS sequence"/>
</dbReference>
<dbReference type="AlphaFoldDB" id="A0A0V1HWD2"/>
<name>A0A0V1HWD2_9BILA</name>
<dbReference type="EMBL" id="JYDP01000022">
    <property type="protein sequence ID" value="KRZ14758.1"/>
    <property type="molecule type" value="Genomic_DNA"/>
</dbReference>
<evidence type="ECO:0000313" key="2">
    <source>
        <dbReference type="Proteomes" id="UP000055024"/>
    </source>
</evidence>
<comment type="caution">
    <text evidence="1">The sequence shown here is derived from an EMBL/GenBank/DDBJ whole genome shotgun (WGS) entry which is preliminary data.</text>
</comment>
<reference evidence="1 2" key="1">
    <citation type="submission" date="2015-01" db="EMBL/GenBank/DDBJ databases">
        <title>Evolution of Trichinella species and genotypes.</title>
        <authorList>
            <person name="Korhonen P.K."/>
            <person name="Edoardo P."/>
            <person name="Giuseppe L.R."/>
            <person name="Gasser R.B."/>
        </authorList>
    </citation>
    <scope>NUCLEOTIDE SEQUENCE [LARGE SCALE GENOMIC DNA]</scope>
    <source>
        <strain evidence="1">ISS1029</strain>
    </source>
</reference>
<evidence type="ECO:0000313" key="1">
    <source>
        <dbReference type="EMBL" id="KRZ14758.1"/>
    </source>
</evidence>